<dbReference type="GO" id="GO:0005524">
    <property type="term" value="F:ATP binding"/>
    <property type="evidence" value="ECO:0007669"/>
    <property type="project" value="UniProtKB-UniRule"/>
</dbReference>
<evidence type="ECO:0000256" key="6">
    <source>
        <dbReference type="ARBA" id="ARBA00022741"/>
    </source>
</evidence>
<keyword evidence="6 9" id="KW-0547">Nucleotide-binding</keyword>
<proteinExistence type="inferred from homology"/>
<dbReference type="UniPathway" id="UPA00219"/>
<dbReference type="SUPFAM" id="SSF53244">
    <property type="entry name" value="MurD-like peptide ligases, peptide-binding domain"/>
    <property type="match status" value="1"/>
</dbReference>
<protein>
    <recommendedName>
        <fullName evidence="9 10">UDP-N-acetylmuramoylalanine--D-glutamate ligase</fullName>
        <ecNumber evidence="9 10">6.3.2.9</ecNumber>
    </recommendedName>
    <alternativeName>
        <fullName evidence="9">D-glutamic acid-adding enzyme</fullName>
    </alternativeName>
    <alternativeName>
        <fullName evidence="9">UDP-N-acetylmuramoyl-L-alanyl-D-glutamate synthetase</fullName>
    </alternativeName>
</protein>
<dbReference type="SUPFAM" id="SSF51984">
    <property type="entry name" value="MurCD N-terminal domain"/>
    <property type="match status" value="1"/>
</dbReference>
<organism evidence="13 14">
    <name type="scientific">candidate division TA06 bacterium</name>
    <dbReference type="NCBI Taxonomy" id="2250710"/>
    <lineage>
        <taxon>Bacteria</taxon>
        <taxon>Bacteria division TA06</taxon>
    </lineage>
</organism>
<keyword evidence="4 9" id="KW-0436">Ligase</keyword>
<comment type="caution">
    <text evidence="13">The sequence shown here is derived from an EMBL/GenBank/DDBJ whole genome shotgun (WGS) entry which is preliminary data.</text>
</comment>
<evidence type="ECO:0000256" key="1">
    <source>
        <dbReference type="ARBA" id="ARBA00004496"/>
    </source>
</evidence>
<feature type="binding site" evidence="9">
    <location>
        <begin position="114"/>
        <end position="120"/>
    </location>
    <ligand>
        <name>ATP</name>
        <dbReference type="ChEBI" id="CHEBI:30616"/>
    </ligand>
</feature>
<keyword evidence="7 9" id="KW-0067">ATP-binding</keyword>
<dbReference type="InterPro" id="IPR005762">
    <property type="entry name" value="MurD"/>
</dbReference>
<evidence type="ECO:0000256" key="9">
    <source>
        <dbReference type="HAMAP-Rule" id="MF_00639"/>
    </source>
</evidence>
<evidence type="ECO:0000256" key="3">
    <source>
        <dbReference type="ARBA" id="ARBA00022490"/>
    </source>
</evidence>
<dbReference type="SUPFAM" id="SSF53623">
    <property type="entry name" value="MurD-like peptide ligases, catalytic domain"/>
    <property type="match status" value="1"/>
</dbReference>
<dbReference type="PANTHER" id="PTHR43692">
    <property type="entry name" value="UDP-N-ACETYLMURAMOYLALANINE--D-GLUTAMATE LIGASE"/>
    <property type="match status" value="1"/>
</dbReference>
<dbReference type="Pfam" id="PF21799">
    <property type="entry name" value="MurD-like_N"/>
    <property type="match status" value="1"/>
</dbReference>
<evidence type="ECO:0000256" key="8">
    <source>
        <dbReference type="ARBA" id="ARBA00023306"/>
    </source>
</evidence>
<dbReference type="HAMAP" id="MF_00639">
    <property type="entry name" value="MurD"/>
    <property type="match status" value="1"/>
</dbReference>
<reference evidence="13 14" key="1">
    <citation type="submission" date="2019-03" db="EMBL/GenBank/DDBJ databases">
        <title>Metabolic potential of uncultured bacteria and archaea associated with petroleum seepage in deep-sea sediments.</title>
        <authorList>
            <person name="Dong X."/>
            <person name="Hubert C."/>
        </authorList>
    </citation>
    <scope>NUCLEOTIDE SEQUENCE [LARGE SCALE GENOMIC DNA]</scope>
    <source>
        <strain evidence="13">E29_bin36</strain>
    </source>
</reference>
<dbReference type="GO" id="GO:0009252">
    <property type="term" value="P:peptidoglycan biosynthetic process"/>
    <property type="evidence" value="ECO:0007669"/>
    <property type="project" value="UniProtKB-UniRule"/>
</dbReference>
<accession>A0A523XJY0</accession>
<keyword evidence="5 9" id="KW-0132">Cell division</keyword>
<dbReference type="GO" id="GO:0008764">
    <property type="term" value="F:UDP-N-acetylmuramoylalanine-D-glutamate ligase activity"/>
    <property type="evidence" value="ECO:0007669"/>
    <property type="project" value="UniProtKB-UniRule"/>
</dbReference>
<comment type="pathway">
    <text evidence="2 9 10">Cell wall biogenesis; peptidoglycan biosynthesis.</text>
</comment>
<evidence type="ECO:0000256" key="5">
    <source>
        <dbReference type="ARBA" id="ARBA00022618"/>
    </source>
</evidence>
<dbReference type="Proteomes" id="UP000315534">
    <property type="component" value="Unassembled WGS sequence"/>
</dbReference>
<feature type="domain" description="Mur ligase central" evidence="12">
    <location>
        <begin position="112"/>
        <end position="290"/>
    </location>
</feature>
<dbReference type="GO" id="GO:0005737">
    <property type="term" value="C:cytoplasm"/>
    <property type="evidence" value="ECO:0007669"/>
    <property type="project" value="UniProtKB-SubCell"/>
</dbReference>
<dbReference type="GO" id="GO:0004326">
    <property type="term" value="F:tetrahydrofolylpolyglutamate synthase activity"/>
    <property type="evidence" value="ECO:0007669"/>
    <property type="project" value="InterPro"/>
</dbReference>
<dbReference type="EMBL" id="SOIP01000414">
    <property type="protein sequence ID" value="TET79515.1"/>
    <property type="molecule type" value="Genomic_DNA"/>
</dbReference>
<dbReference type="GO" id="GO:0008360">
    <property type="term" value="P:regulation of cell shape"/>
    <property type="evidence" value="ECO:0007669"/>
    <property type="project" value="UniProtKB-KW"/>
</dbReference>
<dbReference type="InterPro" id="IPR036565">
    <property type="entry name" value="Mur-like_cat_sf"/>
</dbReference>
<keyword evidence="9 10" id="KW-0133">Cell shape</keyword>
<keyword evidence="9 10" id="KW-0961">Cell wall biogenesis/degradation</keyword>
<evidence type="ECO:0000259" key="11">
    <source>
        <dbReference type="Pfam" id="PF02875"/>
    </source>
</evidence>
<keyword evidence="3 9" id="KW-0963">Cytoplasm</keyword>
<comment type="subcellular location">
    <subcellularLocation>
        <location evidence="1 9 10">Cytoplasm</location>
    </subcellularLocation>
</comment>
<comment type="function">
    <text evidence="9 10">Cell wall formation. Catalyzes the addition of glutamate to the nucleotide precursor UDP-N-acetylmuramoyl-L-alanine (UMA).</text>
</comment>
<dbReference type="InterPro" id="IPR018109">
    <property type="entry name" value="Folylpolyglutamate_synth_CS"/>
</dbReference>
<keyword evidence="9 10" id="KW-0573">Peptidoglycan synthesis</keyword>
<dbReference type="PROSITE" id="PS01011">
    <property type="entry name" value="FOLYLPOLYGLU_SYNT_1"/>
    <property type="match status" value="1"/>
</dbReference>
<evidence type="ECO:0000256" key="10">
    <source>
        <dbReference type="RuleBase" id="RU003664"/>
    </source>
</evidence>
<dbReference type="InterPro" id="IPR004101">
    <property type="entry name" value="Mur_ligase_C"/>
</dbReference>
<sequence length="454" mass="49255">MDVKGRKFSIIGLGRSGVAAARLLVKKGAEVFASDVRERSELTAVADELERLGVRLEFGRHSERILESESIVVSPGVPSDTPVLKQAKEKGKAVISEVELAYSFLECPMVAVTGTNGKTTTAALINHVLESEGLRTALGGNVAPGIPMSGLVGRPLDFAVVEVSTFQLETIDRFRPHVGVLTNIAPDHLDRHGSFEEYKRLKARLFSNQTDQDFSVLNADDEDVMDATEAVRSRRVFFSISGRVDDGVWVAEGDIRFRILERSGRICSSSEIALKGEFNLENSLAASAACLLLGVEKETIAKALASFKGIIHRLEEIGEIRGITFVNNSMCTNPTAASKSLAAFSEPLVLIMGGKDKGFDTDLLIKSVVEKTKHVVLIGEVAKRLSKELEVAGFSRYESASSMSDAFNKAYAASTSGDTILLSPGFASFDMFKNFEERGFAFKEAFAQLKSKSQ</sequence>
<gene>
    <name evidence="9 13" type="primary">murD</name>
    <name evidence="13" type="ORF">E3J38_07090</name>
</gene>
<dbReference type="PANTHER" id="PTHR43692:SF1">
    <property type="entry name" value="UDP-N-ACETYLMURAMOYLALANINE--D-GLUTAMATE LIGASE"/>
    <property type="match status" value="1"/>
</dbReference>
<comment type="similarity">
    <text evidence="9">Belongs to the MurCDEF family.</text>
</comment>
<evidence type="ECO:0000256" key="7">
    <source>
        <dbReference type="ARBA" id="ARBA00022840"/>
    </source>
</evidence>
<dbReference type="Pfam" id="PF02875">
    <property type="entry name" value="Mur_ligase_C"/>
    <property type="match status" value="1"/>
</dbReference>
<dbReference type="AlphaFoldDB" id="A0A523XJY0"/>
<dbReference type="GO" id="GO:0071555">
    <property type="term" value="P:cell wall organization"/>
    <property type="evidence" value="ECO:0007669"/>
    <property type="project" value="UniProtKB-KW"/>
</dbReference>
<keyword evidence="8 9" id="KW-0131">Cell cycle</keyword>
<evidence type="ECO:0000256" key="2">
    <source>
        <dbReference type="ARBA" id="ARBA00004752"/>
    </source>
</evidence>
<feature type="domain" description="Mur ligase C-terminal" evidence="11">
    <location>
        <begin position="312"/>
        <end position="424"/>
    </location>
</feature>
<dbReference type="NCBIfam" id="TIGR01087">
    <property type="entry name" value="murD"/>
    <property type="match status" value="1"/>
</dbReference>
<evidence type="ECO:0000313" key="13">
    <source>
        <dbReference type="EMBL" id="TET79515.1"/>
    </source>
</evidence>
<evidence type="ECO:0000256" key="4">
    <source>
        <dbReference type="ARBA" id="ARBA00022598"/>
    </source>
</evidence>
<evidence type="ECO:0000259" key="12">
    <source>
        <dbReference type="Pfam" id="PF08245"/>
    </source>
</evidence>
<dbReference type="Gene3D" id="3.40.1190.10">
    <property type="entry name" value="Mur-like, catalytic domain"/>
    <property type="match status" value="1"/>
</dbReference>
<evidence type="ECO:0000313" key="14">
    <source>
        <dbReference type="Proteomes" id="UP000315534"/>
    </source>
</evidence>
<dbReference type="Gene3D" id="3.40.50.720">
    <property type="entry name" value="NAD(P)-binding Rossmann-like Domain"/>
    <property type="match status" value="1"/>
</dbReference>
<comment type="catalytic activity">
    <reaction evidence="9 10">
        <text>UDP-N-acetyl-alpha-D-muramoyl-L-alanine + D-glutamate + ATP = UDP-N-acetyl-alpha-D-muramoyl-L-alanyl-D-glutamate + ADP + phosphate + H(+)</text>
        <dbReference type="Rhea" id="RHEA:16429"/>
        <dbReference type="ChEBI" id="CHEBI:15378"/>
        <dbReference type="ChEBI" id="CHEBI:29986"/>
        <dbReference type="ChEBI" id="CHEBI:30616"/>
        <dbReference type="ChEBI" id="CHEBI:43474"/>
        <dbReference type="ChEBI" id="CHEBI:83898"/>
        <dbReference type="ChEBI" id="CHEBI:83900"/>
        <dbReference type="ChEBI" id="CHEBI:456216"/>
        <dbReference type="EC" id="6.3.2.9"/>
    </reaction>
</comment>
<dbReference type="GO" id="GO:0051301">
    <property type="term" value="P:cell division"/>
    <property type="evidence" value="ECO:0007669"/>
    <property type="project" value="UniProtKB-KW"/>
</dbReference>
<dbReference type="InterPro" id="IPR036615">
    <property type="entry name" value="Mur_ligase_C_dom_sf"/>
</dbReference>
<dbReference type="Pfam" id="PF08245">
    <property type="entry name" value="Mur_ligase_M"/>
    <property type="match status" value="1"/>
</dbReference>
<dbReference type="EC" id="6.3.2.9" evidence="9 10"/>
<dbReference type="Gene3D" id="3.90.190.20">
    <property type="entry name" value="Mur ligase, C-terminal domain"/>
    <property type="match status" value="1"/>
</dbReference>
<name>A0A523XJY0_UNCT6</name>
<dbReference type="InterPro" id="IPR013221">
    <property type="entry name" value="Mur_ligase_cen"/>
</dbReference>